<sequence>MQKINLFFVYFQETRRGINYNRHRSGKLLRNSHVNDHAYLCTAVTITNGTSRVPDRWNVVIGMAADNLPVLTLR</sequence>
<evidence type="ECO:0000313" key="2">
    <source>
        <dbReference type="Proteomes" id="UP000682892"/>
    </source>
</evidence>
<name>Q16VI1_AEDAE</name>
<dbReference type="HOGENOM" id="CLU_2689796_0_0_1"/>
<proteinExistence type="predicted"/>
<organism evidence="1 2">
    <name type="scientific">Aedes aegypti</name>
    <name type="common">Yellowfever mosquito</name>
    <name type="synonym">Culex aegypti</name>
    <dbReference type="NCBI Taxonomy" id="7159"/>
    <lineage>
        <taxon>Eukaryota</taxon>
        <taxon>Metazoa</taxon>
        <taxon>Ecdysozoa</taxon>
        <taxon>Arthropoda</taxon>
        <taxon>Hexapoda</taxon>
        <taxon>Insecta</taxon>
        <taxon>Pterygota</taxon>
        <taxon>Neoptera</taxon>
        <taxon>Endopterygota</taxon>
        <taxon>Diptera</taxon>
        <taxon>Nematocera</taxon>
        <taxon>Culicoidea</taxon>
        <taxon>Culicidae</taxon>
        <taxon>Culicinae</taxon>
        <taxon>Aedini</taxon>
        <taxon>Aedes</taxon>
        <taxon>Stegomyia</taxon>
    </lineage>
</organism>
<gene>
    <name evidence="1" type="ORF">AaeL_AAEL009552</name>
</gene>
<protein>
    <submittedName>
        <fullName evidence="1">AAEL009552-PA</fullName>
    </submittedName>
</protein>
<reference evidence="1" key="2">
    <citation type="journal article" date="2007" name="Science">
        <title>Genome sequence of Aedes aegypti, a major arbovirus vector.</title>
        <authorList>
            <person name="Nene V."/>
            <person name="Wortman J.R."/>
            <person name="Lawson D."/>
            <person name="Haas B."/>
            <person name="Kodira C."/>
            <person name="Tu Z.J."/>
            <person name="Loftus B."/>
            <person name="Xi Z."/>
            <person name="Megy K."/>
            <person name="Grabherr M."/>
            <person name="Ren Q."/>
            <person name="Zdobnov E.M."/>
            <person name="Lobo N.F."/>
            <person name="Campbell K.S."/>
            <person name="Brown S.E."/>
            <person name="Bonaldo M.F."/>
            <person name="Zhu J."/>
            <person name="Sinkins S.P."/>
            <person name="Hogenkamp D.G."/>
            <person name="Amedeo P."/>
            <person name="Arensburger P."/>
            <person name="Atkinson P.W."/>
            <person name="Bidwell S."/>
            <person name="Biedler J."/>
            <person name="Birney E."/>
            <person name="Bruggner R.V."/>
            <person name="Costas J."/>
            <person name="Coy M.R."/>
            <person name="Crabtree J."/>
            <person name="Crawford M."/>
            <person name="Debruyn B."/>
            <person name="Decaprio D."/>
            <person name="Eiglmeier K."/>
            <person name="Eisenstadt E."/>
            <person name="El-Dorry H."/>
            <person name="Gelbart W.M."/>
            <person name="Gomes S.L."/>
            <person name="Hammond M."/>
            <person name="Hannick L.I."/>
            <person name="Hogan J.R."/>
            <person name="Holmes M.H."/>
            <person name="Jaffe D."/>
            <person name="Johnston J.S."/>
            <person name="Kennedy R.C."/>
            <person name="Koo H."/>
            <person name="Kravitz S."/>
            <person name="Kriventseva E.V."/>
            <person name="Kulp D."/>
            <person name="Labutti K."/>
            <person name="Lee E."/>
            <person name="Li S."/>
            <person name="Lovin D.D."/>
            <person name="Mao C."/>
            <person name="Mauceli E."/>
            <person name="Menck C.F."/>
            <person name="Miller J.R."/>
            <person name="Montgomery P."/>
            <person name="Mori A."/>
            <person name="Nascimento A.L."/>
            <person name="Naveira H.F."/>
            <person name="Nusbaum C."/>
            <person name="O'leary S."/>
            <person name="Orvis J."/>
            <person name="Pertea M."/>
            <person name="Quesneville H."/>
            <person name="Reidenbach K.R."/>
            <person name="Rogers Y.H."/>
            <person name="Roth C.W."/>
            <person name="Schneider J.R."/>
            <person name="Schatz M."/>
            <person name="Shumway M."/>
            <person name="Stanke M."/>
            <person name="Stinson E.O."/>
            <person name="Tubio J.M."/>
            <person name="Vanzee J.P."/>
            <person name="Verjovski-Almeida S."/>
            <person name="Werner D."/>
            <person name="White O."/>
            <person name="Wyder S."/>
            <person name="Zeng Q."/>
            <person name="Zhao Q."/>
            <person name="Zhao Y."/>
            <person name="Hill C.A."/>
            <person name="Raikhel A.S."/>
            <person name="Soares M.B."/>
            <person name="Knudson D.L."/>
            <person name="Lee N.H."/>
            <person name="Galagan J."/>
            <person name="Salzberg S.L."/>
            <person name="Paulsen I.T."/>
            <person name="Dimopoulos G."/>
            <person name="Collins F.H."/>
            <person name="Birren B."/>
            <person name="Fraser-Liggett C.M."/>
            <person name="Severson D.W."/>
        </authorList>
    </citation>
    <scope>NUCLEOTIDE SEQUENCE [LARGE SCALE GENOMIC DNA]</scope>
    <source>
        <strain evidence="1">Liverpool</strain>
    </source>
</reference>
<reference evidence="1" key="1">
    <citation type="submission" date="2005-10" db="EMBL/GenBank/DDBJ databases">
        <authorList>
            <person name="Loftus B.J."/>
            <person name="Nene V.M."/>
            <person name="Hannick L.I."/>
            <person name="Bidwell S."/>
            <person name="Haas B."/>
            <person name="Amedeo P."/>
            <person name="Orvis J."/>
            <person name="Wortman J.R."/>
            <person name="White O.R."/>
            <person name="Salzberg S."/>
            <person name="Shumway M."/>
            <person name="Koo H."/>
            <person name="Zhao Y."/>
            <person name="Holmes M."/>
            <person name="Miller J."/>
            <person name="Schatz M."/>
            <person name="Pop M."/>
            <person name="Pai G."/>
            <person name="Utterback T."/>
            <person name="Rogers Y.-H."/>
            <person name="Kravitz S."/>
            <person name="Fraser C.M."/>
        </authorList>
    </citation>
    <scope>NUCLEOTIDE SEQUENCE</scope>
    <source>
        <strain evidence="1">Liverpool</strain>
    </source>
</reference>
<dbReference type="Proteomes" id="UP000682892">
    <property type="component" value="Unassembled WGS sequence"/>
</dbReference>
<evidence type="ECO:0000313" key="1">
    <source>
        <dbReference type="EMBL" id="EAT38575.1"/>
    </source>
</evidence>
<dbReference type="AlphaFoldDB" id="Q16VI1"/>
<accession>Q16VI1</accession>
<dbReference type="EMBL" id="CH477591">
    <property type="protein sequence ID" value="EAT38575.1"/>
    <property type="molecule type" value="Genomic_DNA"/>
</dbReference>
<dbReference type="PaxDb" id="7159-AAEL009552-PA"/>
<reference evidence="1" key="3">
    <citation type="submission" date="2012-09" db="EMBL/GenBank/DDBJ databases">
        <authorList>
            <consortium name="VectorBase"/>
        </authorList>
    </citation>
    <scope>NUCLEOTIDE SEQUENCE</scope>
    <source>
        <strain evidence="1">Liverpool</strain>
    </source>
</reference>